<dbReference type="GeneID" id="8105404"/>
<accession>B8MMF6</accession>
<dbReference type="InParanoid" id="B8MMF6"/>
<proteinExistence type="predicted"/>
<dbReference type="Proteomes" id="UP000001745">
    <property type="component" value="Unassembled WGS sequence"/>
</dbReference>
<organism evidence="1 2">
    <name type="scientific">Talaromyces stipitatus (strain ATCC 10500 / CBS 375.48 / QM 6759 / NRRL 1006)</name>
    <name type="common">Penicillium stipitatum</name>
    <dbReference type="NCBI Taxonomy" id="441959"/>
    <lineage>
        <taxon>Eukaryota</taxon>
        <taxon>Fungi</taxon>
        <taxon>Dikarya</taxon>
        <taxon>Ascomycota</taxon>
        <taxon>Pezizomycotina</taxon>
        <taxon>Eurotiomycetes</taxon>
        <taxon>Eurotiomycetidae</taxon>
        <taxon>Eurotiales</taxon>
        <taxon>Trichocomaceae</taxon>
        <taxon>Talaromyces</taxon>
        <taxon>Talaromyces sect. Talaromyces</taxon>
    </lineage>
</organism>
<sequence>MTTDNASNNNTLYDSIRGTLETLNLPNGPLIERILCMAHVIQLSLTELLGKMEAVLKNDREKIDWTEADEENQPQQENKPILHTLNKIRQLVIYVNRSSTHREHFLNLQAKEPKLVLI</sequence>
<dbReference type="OMA" id="IERILCM"/>
<reference evidence="2" key="1">
    <citation type="journal article" date="2015" name="Genome Announc.">
        <title>Genome sequence of the AIDS-associated pathogen Penicillium marneffei (ATCC18224) and its near taxonomic relative Talaromyces stipitatus (ATCC10500).</title>
        <authorList>
            <person name="Nierman W.C."/>
            <person name="Fedorova-Abrams N.D."/>
            <person name="Andrianopoulos A."/>
        </authorList>
    </citation>
    <scope>NUCLEOTIDE SEQUENCE [LARGE SCALE GENOMIC DNA]</scope>
    <source>
        <strain evidence="2">ATCC 10500 / CBS 375.48 / QM 6759 / NRRL 1006</strain>
    </source>
</reference>
<gene>
    <name evidence="1" type="ORF">TSTA_099610</name>
</gene>
<dbReference type="OrthoDB" id="4367649at2759"/>
<name>B8MMF6_TALSN</name>
<dbReference type="VEuPathDB" id="FungiDB:TSTA_099610"/>
<evidence type="ECO:0000313" key="2">
    <source>
        <dbReference type="Proteomes" id="UP000001745"/>
    </source>
</evidence>
<protein>
    <submittedName>
        <fullName evidence="1">Uncharacterized protein</fullName>
    </submittedName>
</protein>
<dbReference type="RefSeq" id="XP_002485948.1">
    <property type="nucleotide sequence ID" value="XM_002485903.1"/>
</dbReference>
<keyword evidence="2" id="KW-1185">Reference proteome</keyword>
<dbReference type="PhylomeDB" id="B8MMF6"/>
<dbReference type="AlphaFoldDB" id="B8MMF6"/>
<dbReference type="EMBL" id="EQ962658">
    <property type="protein sequence ID" value="EED13710.1"/>
    <property type="molecule type" value="Genomic_DNA"/>
</dbReference>
<evidence type="ECO:0000313" key="1">
    <source>
        <dbReference type="EMBL" id="EED13710.1"/>
    </source>
</evidence>
<dbReference type="HOGENOM" id="CLU_2074713_0_0_1"/>